<protein>
    <submittedName>
        <fullName evidence="1">Uncharacterized protein</fullName>
    </submittedName>
</protein>
<proteinExistence type="predicted"/>
<name>S7PFD0_MYOBR</name>
<dbReference type="AlphaFoldDB" id="S7PFD0"/>
<evidence type="ECO:0000313" key="2">
    <source>
        <dbReference type="Proteomes" id="UP000052978"/>
    </source>
</evidence>
<keyword evidence="2" id="KW-1185">Reference proteome</keyword>
<dbReference type="Proteomes" id="UP000052978">
    <property type="component" value="Unassembled WGS sequence"/>
</dbReference>
<evidence type="ECO:0000313" key="1">
    <source>
        <dbReference type="EMBL" id="EPQ09163.1"/>
    </source>
</evidence>
<organism evidence="1 2">
    <name type="scientific">Myotis brandtii</name>
    <name type="common">Brandt's bat</name>
    <dbReference type="NCBI Taxonomy" id="109478"/>
    <lineage>
        <taxon>Eukaryota</taxon>
        <taxon>Metazoa</taxon>
        <taxon>Chordata</taxon>
        <taxon>Craniata</taxon>
        <taxon>Vertebrata</taxon>
        <taxon>Euteleostomi</taxon>
        <taxon>Mammalia</taxon>
        <taxon>Eutheria</taxon>
        <taxon>Laurasiatheria</taxon>
        <taxon>Chiroptera</taxon>
        <taxon>Yangochiroptera</taxon>
        <taxon>Vespertilionidae</taxon>
        <taxon>Myotis</taxon>
    </lineage>
</organism>
<sequence>MDQVVPSVSSSGPTQSLELALPDADIQLSLQQVPLEQVPLTWSDTDECGTDGRLSCEVSQSQKPREVVGPCVFPEEGTRLWAETSAFWRMLDLVLASAMVPSLFVTLKSTLKFCFKHIDA</sequence>
<accession>S7PFD0</accession>
<dbReference type="EMBL" id="KE162665">
    <property type="protein sequence ID" value="EPQ09163.1"/>
    <property type="molecule type" value="Genomic_DNA"/>
</dbReference>
<reference evidence="1 2" key="1">
    <citation type="journal article" date="2013" name="Nat. Commun.">
        <title>Genome analysis reveals insights into physiology and longevity of the Brandt's bat Myotis brandtii.</title>
        <authorList>
            <person name="Seim I."/>
            <person name="Fang X."/>
            <person name="Xiong Z."/>
            <person name="Lobanov A.V."/>
            <person name="Huang Z."/>
            <person name="Ma S."/>
            <person name="Feng Y."/>
            <person name="Turanov A.A."/>
            <person name="Zhu Y."/>
            <person name="Lenz T.L."/>
            <person name="Gerashchenko M.V."/>
            <person name="Fan D."/>
            <person name="Hee Yim S."/>
            <person name="Yao X."/>
            <person name="Jordan D."/>
            <person name="Xiong Y."/>
            <person name="Ma Y."/>
            <person name="Lyapunov A.N."/>
            <person name="Chen G."/>
            <person name="Kulakova O.I."/>
            <person name="Sun Y."/>
            <person name="Lee S.G."/>
            <person name="Bronson R.T."/>
            <person name="Moskalev A.A."/>
            <person name="Sunyaev S.R."/>
            <person name="Zhang G."/>
            <person name="Krogh A."/>
            <person name="Wang J."/>
            <person name="Gladyshev V.N."/>
        </authorList>
    </citation>
    <scope>NUCLEOTIDE SEQUENCE [LARGE SCALE GENOMIC DNA]</scope>
</reference>
<gene>
    <name evidence="1" type="ORF">D623_10009697</name>
</gene>